<evidence type="ECO:0000313" key="3">
    <source>
        <dbReference type="Proteomes" id="UP000688137"/>
    </source>
</evidence>
<accession>A0A8S1MND2</accession>
<dbReference type="EMBL" id="CAJJDM010000060">
    <property type="protein sequence ID" value="CAD8078255.1"/>
    <property type="molecule type" value="Genomic_DNA"/>
</dbReference>
<keyword evidence="1" id="KW-0175">Coiled coil</keyword>
<protein>
    <submittedName>
        <fullName evidence="2">Uncharacterized protein</fullName>
    </submittedName>
</protein>
<evidence type="ECO:0000256" key="1">
    <source>
        <dbReference type="SAM" id="Coils"/>
    </source>
</evidence>
<gene>
    <name evidence="2" type="ORF">PPRIM_AZ9-3.1.T0590242</name>
</gene>
<keyword evidence="3" id="KW-1185">Reference proteome</keyword>
<evidence type="ECO:0000313" key="2">
    <source>
        <dbReference type="EMBL" id="CAD8078255.1"/>
    </source>
</evidence>
<proteinExistence type="predicted"/>
<dbReference type="AlphaFoldDB" id="A0A8S1MND2"/>
<sequence>MTDGIFVSIMLPAFIVKHENQINQLLQQILCISSQSYEIFEISSKFGKEFGVKLIKNSLNLRDIEILIEENRQLHASYQKCKESLQILNCEFKKIVNDPLNQCESDKIKYQTKKLKKVKDENKRLRQLLKSYLDNSDNRRMETHAKVELLKEELNSLVKEFEQQEQQKKQNDILISN</sequence>
<dbReference type="OMA" id="QILNCEF"/>
<feature type="coiled-coil region" evidence="1">
    <location>
        <begin position="108"/>
        <end position="171"/>
    </location>
</feature>
<organism evidence="2 3">
    <name type="scientific">Paramecium primaurelia</name>
    <dbReference type="NCBI Taxonomy" id="5886"/>
    <lineage>
        <taxon>Eukaryota</taxon>
        <taxon>Sar</taxon>
        <taxon>Alveolata</taxon>
        <taxon>Ciliophora</taxon>
        <taxon>Intramacronucleata</taxon>
        <taxon>Oligohymenophorea</taxon>
        <taxon>Peniculida</taxon>
        <taxon>Parameciidae</taxon>
        <taxon>Paramecium</taxon>
    </lineage>
</organism>
<comment type="caution">
    <text evidence="2">The sequence shown here is derived from an EMBL/GenBank/DDBJ whole genome shotgun (WGS) entry which is preliminary data.</text>
</comment>
<dbReference type="Proteomes" id="UP000688137">
    <property type="component" value="Unassembled WGS sequence"/>
</dbReference>
<name>A0A8S1MND2_PARPR</name>
<reference evidence="2" key="1">
    <citation type="submission" date="2021-01" db="EMBL/GenBank/DDBJ databases">
        <authorList>
            <consortium name="Genoscope - CEA"/>
            <person name="William W."/>
        </authorList>
    </citation>
    <scope>NUCLEOTIDE SEQUENCE</scope>
</reference>